<gene>
    <name evidence="15" type="ORF">GCM10025874_02700</name>
</gene>
<dbReference type="PANTHER" id="PTHR30027">
    <property type="entry name" value="RIBOSOMAL RNA SMALL SUBUNIT METHYLTRANSFERASE E"/>
    <property type="match status" value="1"/>
</dbReference>
<comment type="similarity">
    <text evidence="2 12">Belongs to the RNA methyltransferase RsmE family.</text>
</comment>
<dbReference type="Gene3D" id="3.40.1280.10">
    <property type="match status" value="1"/>
</dbReference>
<evidence type="ECO:0000256" key="10">
    <source>
        <dbReference type="ARBA" id="ARBA00025699"/>
    </source>
</evidence>
<keyword evidence="6 12" id="KW-0698">rRNA processing</keyword>
<evidence type="ECO:0000256" key="7">
    <source>
        <dbReference type="ARBA" id="ARBA00022603"/>
    </source>
</evidence>
<keyword evidence="9 12" id="KW-0949">S-adenosyl-L-methionine</keyword>
<keyword evidence="5 12" id="KW-0963">Cytoplasm</keyword>
<comment type="caution">
    <text evidence="15">The sequence shown here is derived from an EMBL/GenBank/DDBJ whole genome shotgun (WGS) entry which is preliminary data.</text>
</comment>
<dbReference type="GO" id="GO:0070475">
    <property type="term" value="P:rRNA base methylation"/>
    <property type="evidence" value="ECO:0007669"/>
    <property type="project" value="TreeGrafter"/>
</dbReference>
<dbReference type="CDD" id="cd18084">
    <property type="entry name" value="RsmE-like"/>
    <property type="match status" value="1"/>
</dbReference>
<reference evidence="15 16" key="1">
    <citation type="journal article" date="2014" name="Int. J. Syst. Evol. Microbiol.">
        <title>Complete genome sequence of Corynebacterium casei LMG S-19264T (=DSM 44701T), isolated from a smear-ripened cheese.</title>
        <authorList>
            <consortium name="US DOE Joint Genome Institute (JGI-PGF)"/>
            <person name="Walter F."/>
            <person name="Albersmeier A."/>
            <person name="Kalinowski J."/>
            <person name="Ruckert C."/>
        </authorList>
    </citation>
    <scope>NUCLEOTIDE SEQUENCE [LARGE SCALE GENOMIC DNA]</scope>
    <source>
        <strain evidence="15 16">NBRC 112289</strain>
    </source>
</reference>
<dbReference type="AlphaFoldDB" id="A0AA37XAS4"/>
<dbReference type="SUPFAM" id="SSF75217">
    <property type="entry name" value="alpha/beta knot"/>
    <property type="match status" value="1"/>
</dbReference>
<evidence type="ECO:0000256" key="6">
    <source>
        <dbReference type="ARBA" id="ARBA00022552"/>
    </source>
</evidence>
<keyword evidence="16" id="KW-1185">Reference proteome</keyword>
<accession>A0AA37XAS4</accession>
<dbReference type="PANTHER" id="PTHR30027:SF3">
    <property type="entry name" value="16S RRNA (URACIL(1498)-N(3))-METHYLTRANSFERASE"/>
    <property type="match status" value="1"/>
</dbReference>
<dbReference type="EC" id="2.1.1.193" evidence="3 12"/>
<dbReference type="GO" id="GO:0070042">
    <property type="term" value="F:rRNA (uridine-N3-)-methyltransferase activity"/>
    <property type="evidence" value="ECO:0007669"/>
    <property type="project" value="TreeGrafter"/>
</dbReference>
<evidence type="ECO:0000256" key="5">
    <source>
        <dbReference type="ARBA" id="ARBA00022490"/>
    </source>
</evidence>
<evidence type="ECO:0000256" key="12">
    <source>
        <dbReference type="PIRNR" id="PIRNR015601"/>
    </source>
</evidence>
<dbReference type="InterPro" id="IPR046887">
    <property type="entry name" value="RsmE_PUA-like"/>
</dbReference>
<dbReference type="PIRSF" id="PIRSF015601">
    <property type="entry name" value="MTase_slr0722"/>
    <property type="match status" value="1"/>
</dbReference>
<name>A0AA37XAS4_9MICO</name>
<evidence type="ECO:0000256" key="9">
    <source>
        <dbReference type="ARBA" id="ARBA00022691"/>
    </source>
</evidence>
<keyword evidence="7 12" id="KW-0489">Methyltransferase</keyword>
<comment type="subcellular location">
    <subcellularLocation>
        <location evidence="1 12">Cytoplasm</location>
    </subcellularLocation>
</comment>
<dbReference type="InterPro" id="IPR046886">
    <property type="entry name" value="RsmE_MTase_dom"/>
</dbReference>
<dbReference type="SUPFAM" id="SSF88697">
    <property type="entry name" value="PUA domain-like"/>
    <property type="match status" value="1"/>
</dbReference>
<evidence type="ECO:0000256" key="3">
    <source>
        <dbReference type="ARBA" id="ARBA00012328"/>
    </source>
</evidence>
<dbReference type="InterPro" id="IPR006700">
    <property type="entry name" value="RsmE"/>
</dbReference>
<evidence type="ECO:0000313" key="15">
    <source>
        <dbReference type="EMBL" id="GMA27017.1"/>
    </source>
</evidence>
<dbReference type="InterPro" id="IPR029028">
    <property type="entry name" value="Alpha/beta_knot_MTases"/>
</dbReference>
<feature type="domain" description="Ribosomal RNA small subunit methyltransferase E PUA-like" evidence="14">
    <location>
        <begin position="23"/>
        <end position="67"/>
    </location>
</feature>
<evidence type="ECO:0000256" key="4">
    <source>
        <dbReference type="ARBA" id="ARBA00013673"/>
    </source>
</evidence>
<organism evidence="15 16">
    <name type="scientific">Arenivirga flava</name>
    <dbReference type="NCBI Taxonomy" id="1930060"/>
    <lineage>
        <taxon>Bacteria</taxon>
        <taxon>Bacillati</taxon>
        <taxon>Actinomycetota</taxon>
        <taxon>Actinomycetes</taxon>
        <taxon>Micrococcales</taxon>
        <taxon>Microbacteriaceae</taxon>
        <taxon>Arenivirga</taxon>
    </lineage>
</organism>
<evidence type="ECO:0000256" key="1">
    <source>
        <dbReference type="ARBA" id="ARBA00004496"/>
    </source>
</evidence>
<dbReference type="GO" id="GO:0005737">
    <property type="term" value="C:cytoplasm"/>
    <property type="evidence" value="ECO:0007669"/>
    <property type="project" value="UniProtKB-SubCell"/>
</dbReference>
<evidence type="ECO:0000259" key="14">
    <source>
        <dbReference type="Pfam" id="PF20260"/>
    </source>
</evidence>
<dbReference type="InterPro" id="IPR015947">
    <property type="entry name" value="PUA-like_sf"/>
</dbReference>
<dbReference type="NCBIfam" id="NF008693">
    <property type="entry name" value="PRK11713.2-3"/>
    <property type="match status" value="1"/>
</dbReference>
<keyword evidence="8 12" id="KW-0808">Transferase</keyword>
<evidence type="ECO:0000256" key="2">
    <source>
        <dbReference type="ARBA" id="ARBA00005528"/>
    </source>
</evidence>
<evidence type="ECO:0000256" key="8">
    <source>
        <dbReference type="ARBA" id="ARBA00022679"/>
    </source>
</evidence>
<comment type="catalytic activity">
    <reaction evidence="11 12">
        <text>uridine(1498) in 16S rRNA + S-adenosyl-L-methionine = N(3)-methyluridine(1498) in 16S rRNA + S-adenosyl-L-homocysteine + H(+)</text>
        <dbReference type="Rhea" id="RHEA:42920"/>
        <dbReference type="Rhea" id="RHEA-COMP:10283"/>
        <dbReference type="Rhea" id="RHEA-COMP:10284"/>
        <dbReference type="ChEBI" id="CHEBI:15378"/>
        <dbReference type="ChEBI" id="CHEBI:57856"/>
        <dbReference type="ChEBI" id="CHEBI:59789"/>
        <dbReference type="ChEBI" id="CHEBI:65315"/>
        <dbReference type="ChEBI" id="CHEBI:74502"/>
        <dbReference type="EC" id="2.1.1.193"/>
    </reaction>
</comment>
<dbReference type="RefSeq" id="WP_284229245.1">
    <property type="nucleotide sequence ID" value="NZ_BSUL01000001.1"/>
</dbReference>
<dbReference type="NCBIfam" id="TIGR00046">
    <property type="entry name" value="RsmE family RNA methyltransferase"/>
    <property type="match status" value="1"/>
</dbReference>
<evidence type="ECO:0000259" key="13">
    <source>
        <dbReference type="Pfam" id="PF04452"/>
    </source>
</evidence>
<dbReference type="Pfam" id="PF20260">
    <property type="entry name" value="PUA_4"/>
    <property type="match status" value="1"/>
</dbReference>
<dbReference type="Pfam" id="PF04452">
    <property type="entry name" value="Methyltrans_RNA"/>
    <property type="match status" value="1"/>
</dbReference>
<evidence type="ECO:0000256" key="11">
    <source>
        <dbReference type="ARBA" id="ARBA00047944"/>
    </source>
</evidence>
<comment type="function">
    <text evidence="10 12">Specifically methylates the N3 position of the uracil ring of uridine 1498 (m3U1498) in 16S rRNA. Acts on the fully assembled 30S ribosomal subunit.</text>
</comment>
<protein>
    <recommendedName>
        <fullName evidence="4 12">Ribosomal RNA small subunit methyltransferase E</fullName>
        <ecNumber evidence="3 12">2.1.1.193</ecNumber>
    </recommendedName>
</protein>
<dbReference type="Proteomes" id="UP001157160">
    <property type="component" value="Unassembled WGS sequence"/>
</dbReference>
<dbReference type="Gene3D" id="2.40.240.20">
    <property type="entry name" value="Hypothetical PUA domain-like, domain 1"/>
    <property type="match status" value="1"/>
</dbReference>
<dbReference type="InterPro" id="IPR029026">
    <property type="entry name" value="tRNA_m1G_MTases_N"/>
</dbReference>
<evidence type="ECO:0000313" key="16">
    <source>
        <dbReference type="Proteomes" id="UP001157160"/>
    </source>
</evidence>
<proteinExistence type="inferred from homology"/>
<feature type="domain" description="Ribosomal RNA small subunit methyltransferase E methyltransferase" evidence="13">
    <location>
        <begin position="77"/>
        <end position="236"/>
    </location>
</feature>
<sequence>MAHRYLDESLAATEVGAVVELVGDEARHAVQVSRVRAGERLEIGNGRGLVVSGEVLSAEPGSLRLEVVELREEASPSPELWLVQALAKGDRDELAAQAATELGAAGVVPWAAARSVVRWEGAKRDKAVARWRTIVREAAKQSLRAHLPEVAPLARLADLVRLAGEHRVVLLDPRAETPIDRLDLDGVGRVYLVVGPEGGIAPEEVAALLAAGAVHARLGGNVLRASTAGPAAIAALSGPLGRW</sequence>
<dbReference type="EMBL" id="BSUL01000001">
    <property type="protein sequence ID" value="GMA27017.1"/>
    <property type="molecule type" value="Genomic_DNA"/>
</dbReference>